<dbReference type="Proteomes" id="UP000789525">
    <property type="component" value="Unassembled WGS sequence"/>
</dbReference>
<feature type="non-terminal residue" evidence="1">
    <location>
        <position position="345"/>
    </location>
</feature>
<reference evidence="1" key="1">
    <citation type="submission" date="2021-06" db="EMBL/GenBank/DDBJ databases">
        <authorList>
            <person name="Kallberg Y."/>
            <person name="Tangrot J."/>
            <person name="Rosling A."/>
        </authorList>
    </citation>
    <scope>NUCLEOTIDE SEQUENCE</scope>
    <source>
        <strain evidence="1">CL356</strain>
    </source>
</reference>
<evidence type="ECO:0000313" key="1">
    <source>
        <dbReference type="EMBL" id="CAG8736649.1"/>
    </source>
</evidence>
<gene>
    <name evidence="1" type="ORF">ACOLOM_LOCUS11940</name>
</gene>
<keyword evidence="2" id="KW-1185">Reference proteome</keyword>
<evidence type="ECO:0000313" key="2">
    <source>
        <dbReference type="Proteomes" id="UP000789525"/>
    </source>
</evidence>
<accession>A0ACA9Q6V2</accession>
<proteinExistence type="predicted"/>
<dbReference type="EMBL" id="CAJVPT010045669">
    <property type="protein sequence ID" value="CAG8736649.1"/>
    <property type="molecule type" value="Genomic_DNA"/>
</dbReference>
<comment type="caution">
    <text evidence="1">The sequence shown here is derived from an EMBL/GenBank/DDBJ whole genome shotgun (WGS) entry which is preliminary data.</text>
</comment>
<feature type="non-terminal residue" evidence="1">
    <location>
        <position position="1"/>
    </location>
</feature>
<name>A0ACA9Q6V2_9GLOM</name>
<protein>
    <submittedName>
        <fullName evidence="1">11522_t:CDS:1</fullName>
    </submittedName>
</protein>
<sequence>EDEQDDIEMTLEGSDDQSMSSPAHPSGSIHDDAPSPRIQDFDQAPHSEWIKIEPQDIYDMGKFAQDIPDDELTDHEEPDEDEETEGWVDLLNSATSAPPINNTEKGFTMGETSDATEYDQEKMFKHLCARQNNLKTSTSNEGEIEERFTTIRKDILAHGGQVTTDVTDPKLTHVVLDNDDLSRRITLMRLTEKWVLPLVELPISDCIIIDQRDDASLSRITFHIASRKGRSQTRTSASQPSCLPTTILMSAVQPPQQREGSQRPDSSTNTPRRGRGRGRGRGGADGRRQPTNRSGDVESAPKRDGQSSSRNAPPTQSSRTRKFGGQLSSSTPEAPENSKEGASSS</sequence>
<organism evidence="1 2">
    <name type="scientific">Acaulospora colombiana</name>
    <dbReference type="NCBI Taxonomy" id="27376"/>
    <lineage>
        <taxon>Eukaryota</taxon>
        <taxon>Fungi</taxon>
        <taxon>Fungi incertae sedis</taxon>
        <taxon>Mucoromycota</taxon>
        <taxon>Glomeromycotina</taxon>
        <taxon>Glomeromycetes</taxon>
        <taxon>Diversisporales</taxon>
        <taxon>Acaulosporaceae</taxon>
        <taxon>Acaulospora</taxon>
    </lineage>
</organism>